<dbReference type="Proteomes" id="UP000307000">
    <property type="component" value="Chromosome"/>
</dbReference>
<dbReference type="SUPFAM" id="SSF51905">
    <property type="entry name" value="FAD/NAD(P)-binding domain"/>
    <property type="match status" value="1"/>
</dbReference>
<dbReference type="PROSITE" id="PS51257">
    <property type="entry name" value="PROKAR_LIPOPROTEIN"/>
    <property type="match status" value="1"/>
</dbReference>
<dbReference type="RefSeq" id="WP_138927112.1">
    <property type="nucleotide sequence ID" value="NZ_CP034412.1"/>
</dbReference>
<dbReference type="AlphaFoldDB" id="A0A5B7WX65"/>
<gene>
    <name evidence="1" type="ORF">GcLGCM259_2950</name>
</gene>
<protein>
    <submittedName>
        <fullName evidence="1">NAD(P)/FAD-dependent oxidoreductase</fullName>
    </submittedName>
</protein>
<reference evidence="1 2" key="1">
    <citation type="submission" date="2018-12" db="EMBL/GenBank/DDBJ databases">
        <title>Complete Genome Sequence of Glutamicibacter creatinolyticus strain LGCM259,isolated from an abscess of a 12-year-old mare in Italy.</title>
        <authorList>
            <person name="Santos R.G."/>
            <person name="Silva A.L."/>
            <person name="Seyffert N."/>
            <person name="Castro T.L.P."/>
            <person name="Attili A.R."/>
            <person name="Rifici C."/>
            <person name="Mazzullo G."/>
            <person name="Brenig B."/>
            <person name="Venanzi F."/>
            <person name="Azevedo V."/>
        </authorList>
    </citation>
    <scope>NUCLEOTIDE SEQUENCE [LARGE SCALE GENOMIC DNA]</scope>
    <source>
        <strain evidence="1 2">LGCM 259</strain>
    </source>
</reference>
<evidence type="ECO:0000313" key="1">
    <source>
        <dbReference type="EMBL" id="QCY48656.1"/>
    </source>
</evidence>
<organism evidence="1 2">
    <name type="scientific">Glutamicibacter creatinolyticus</name>
    <dbReference type="NCBI Taxonomy" id="162496"/>
    <lineage>
        <taxon>Bacteria</taxon>
        <taxon>Bacillati</taxon>
        <taxon>Actinomycetota</taxon>
        <taxon>Actinomycetes</taxon>
        <taxon>Micrococcales</taxon>
        <taxon>Micrococcaceae</taxon>
        <taxon>Glutamicibacter</taxon>
    </lineage>
</organism>
<name>A0A5B7WX65_9MICC</name>
<dbReference type="Gene3D" id="3.50.50.60">
    <property type="entry name" value="FAD/NAD(P)-binding domain"/>
    <property type="match status" value="2"/>
</dbReference>
<dbReference type="PRINTS" id="PR00419">
    <property type="entry name" value="ADXRDTASE"/>
</dbReference>
<accession>A0A5B7WX65</accession>
<dbReference type="InterPro" id="IPR036188">
    <property type="entry name" value="FAD/NAD-bd_sf"/>
</dbReference>
<dbReference type="KEGG" id="gcr:GcLGCM259_2950"/>
<dbReference type="Pfam" id="PF13450">
    <property type="entry name" value="NAD_binding_8"/>
    <property type="match status" value="1"/>
</dbReference>
<dbReference type="PANTHER" id="PTHR10668">
    <property type="entry name" value="PHYTOENE DEHYDROGENASE"/>
    <property type="match status" value="1"/>
</dbReference>
<sequence length="477" mass="49949">MSRVAVVGAGPNGLAAGCVAARAGLDVTVYEANTTIGGAARTIPLDGSEAVFDVGSAVHPMALLSPAFADLKVRERVDFLVPQMSYAHVLDQRTAYAWQDLDRTVEHLASGSNLAPGQGAVFAGLLGPLVQRINQLGGTLLNPLLRLPAHPGTLAAFGAATLGGMGLQQTLSRRYPKAAALLAGCAAHVAGGSRGPAGAGAGLFLAAAAHAGGWPIPRGGSQAISQALATELRAHGGRIEIGRRIEELGELDAQTILLDTSPETAARLGRGRIPHALAQRLANPRRSPGSCVVHYVLREPVPWRDPLLAQAGTIHLAGTARQVLRTERESRRRPADHPFVLVSQPSQFDHTRAPGGQQVLWAYCHVPLGSDANMAPRITAQLEAAAPGFRDVVLEQHVRTARGLQRQNPALVGGDLSGGTMDLLGSVRRPRVSTNPWWLQSKGLYLVSSATPPGPSVHGMGGYLGAKAMLSHEFGIR</sequence>
<dbReference type="PANTHER" id="PTHR10668:SF105">
    <property type="entry name" value="DEHYDROGENASE-RELATED"/>
    <property type="match status" value="1"/>
</dbReference>
<evidence type="ECO:0000313" key="2">
    <source>
        <dbReference type="Proteomes" id="UP000307000"/>
    </source>
</evidence>
<keyword evidence="2" id="KW-1185">Reference proteome</keyword>
<proteinExistence type="predicted"/>
<dbReference type="EMBL" id="CP034412">
    <property type="protein sequence ID" value="QCY48656.1"/>
    <property type="molecule type" value="Genomic_DNA"/>
</dbReference>